<dbReference type="PATRIC" id="fig|362787.3.peg.1884"/>
<comment type="caution">
    <text evidence="3">The sequence shown here is derived from an EMBL/GenBank/DDBJ whole genome shotgun (WGS) entry which is preliminary data.</text>
</comment>
<keyword evidence="1" id="KW-0238">DNA-binding</keyword>
<gene>
    <name evidence="3" type="ORF">DB44_FG00030</name>
</gene>
<dbReference type="RefSeq" id="WP_237753558.1">
    <property type="nucleotide sequence ID" value="NZ_JSAN01000129.1"/>
</dbReference>
<dbReference type="PROSITE" id="PS50043">
    <property type="entry name" value="HTH_LUXR_2"/>
    <property type="match status" value="1"/>
</dbReference>
<accession>A0A0C1JJW6</accession>
<reference evidence="3 4" key="1">
    <citation type="journal article" date="2014" name="Mol. Biol. Evol.">
        <title>Massive expansion of Ubiquitination-related gene families within the Chlamydiae.</title>
        <authorList>
            <person name="Domman D."/>
            <person name="Collingro A."/>
            <person name="Lagkouvardos I."/>
            <person name="Gehre L."/>
            <person name="Weinmaier T."/>
            <person name="Rattei T."/>
            <person name="Subtil A."/>
            <person name="Horn M."/>
        </authorList>
    </citation>
    <scope>NUCLEOTIDE SEQUENCE [LARGE SCALE GENOMIC DNA]</scope>
    <source>
        <strain evidence="3 4">EI2</strain>
    </source>
</reference>
<evidence type="ECO:0000313" key="4">
    <source>
        <dbReference type="Proteomes" id="UP000031465"/>
    </source>
</evidence>
<evidence type="ECO:0000256" key="1">
    <source>
        <dbReference type="ARBA" id="ARBA00023125"/>
    </source>
</evidence>
<dbReference type="CDD" id="cd06170">
    <property type="entry name" value="LuxR_C_like"/>
    <property type="match status" value="1"/>
</dbReference>
<dbReference type="AlphaFoldDB" id="A0A0C1JJW6"/>
<dbReference type="PANTHER" id="PTHR43214">
    <property type="entry name" value="TWO-COMPONENT RESPONSE REGULATOR"/>
    <property type="match status" value="1"/>
</dbReference>
<dbReference type="InterPro" id="IPR036388">
    <property type="entry name" value="WH-like_DNA-bd_sf"/>
</dbReference>
<name>A0A0C1JJW6_9BACT</name>
<dbReference type="SMART" id="SM00421">
    <property type="entry name" value="HTH_LUXR"/>
    <property type="match status" value="1"/>
</dbReference>
<evidence type="ECO:0000313" key="3">
    <source>
        <dbReference type="EMBL" id="KIC70911.1"/>
    </source>
</evidence>
<dbReference type="SUPFAM" id="SSF46894">
    <property type="entry name" value="C-terminal effector domain of the bipartite response regulators"/>
    <property type="match status" value="1"/>
</dbReference>
<dbReference type="InterPro" id="IPR039420">
    <property type="entry name" value="WalR-like"/>
</dbReference>
<dbReference type="InterPro" id="IPR016032">
    <property type="entry name" value="Sig_transdc_resp-reg_C-effctor"/>
</dbReference>
<proteinExistence type="predicted"/>
<dbReference type="PRINTS" id="PR00038">
    <property type="entry name" value="HTHLUXR"/>
</dbReference>
<dbReference type="GO" id="GO:0003677">
    <property type="term" value="F:DNA binding"/>
    <property type="evidence" value="ECO:0007669"/>
    <property type="project" value="UniProtKB-KW"/>
</dbReference>
<feature type="domain" description="HTH luxR-type" evidence="2">
    <location>
        <begin position="198"/>
        <end position="263"/>
    </location>
</feature>
<dbReference type="Pfam" id="PF00196">
    <property type="entry name" value="GerE"/>
    <property type="match status" value="1"/>
</dbReference>
<dbReference type="Proteomes" id="UP000031465">
    <property type="component" value="Unassembled WGS sequence"/>
</dbReference>
<dbReference type="GO" id="GO:0006355">
    <property type="term" value="P:regulation of DNA-templated transcription"/>
    <property type="evidence" value="ECO:0007669"/>
    <property type="project" value="InterPro"/>
</dbReference>
<evidence type="ECO:0000259" key="2">
    <source>
        <dbReference type="PROSITE" id="PS50043"/>
    </source>
</evidence>
<organism evidence="3 4">
    <name type="scientific">Candidatus Protochlamydia amoebophila</name>
    <dbReference type="NCBI Taxonomy" id="362787"/>
    <lineage>
        <taxon>Bacteria</taxon>
        <taxon>Pseudomonadati</taxon>
        <taxon>Chlamydiota</taxon>
        <taxon>Chlamydiia</taxon>
        <taxon>Parachlamydiales</taxon>
        <taxon>Parachlamydiaceae</taxon>
        <taxon>Candidatus Protochlamydia</taxon>
    </lineage>
</organism>
<sequence length="269" mass="31725">MKLFQEMLRKVSSSPYYNQMIKTVMPLHSFGINHFWYYKITFSGDYSYLGTHSAWNEFCFDNNMLSYFSCLRHPDYLQKGINLMKTNVDKNYKKVLDIAWNDFQINFNINLIYNTTEGVEAYGFATRFNDPYAEQRLLNELPALRFFIKKFRKENKKIFDLIDDHPVNLSKQFGSLFYEQPTIPVVPNKKDEFMKKMGFNEIFSLTPRESDLVKFLSNGYPAHYIATKLELSKRTVENYIVTIKCKLGCTSKVELIQKAQEIISTGYFD</sequence>
<dbReference type="EMBL" id="JSAN01000129">
    <property type="protein sequence ID" value="KIC70911.1"/>
    <property type="molecule type" value="Genomic_DNA"/>
</dbReference>
<dbReference type="Gene3D" id="1.10.10.10">
    <property type="entry name" value="Winged helix-like DNA-binding domain superfamily/Winged helix DNA-binding domain"/>
    <property type="match status" value="1"/>
</dbReference>
<dbReference type="InterPro" id="IPR000792">
    <property type="entry name" value="Tscrpt_reg_LuxR_C"/>
</dbReference>
<protein>
    <recommendedName>
        <fullName evidence="2">HTH luxR-type domain-containing protein</fullName>
    </recommendedName>
</protein>